<dbReference type="PROSITE" id="PS50005">
    <property type="entry name" value="TPR"/>
    <property type="match status" value="1"/>
</dbReference>
<reference evidence="8 9" key="1">
    <citation type="submission" date="2023-09" db="EMBL/GenBank/DDBJ databases">
        <authorList>
            <person name="Rey-Velasco X."/>
        </authorList>
    </citation>
    <scope>NUCLEOTIDE SEQUENCE [LARGE SCALE GENOMIC DNA]</scope>
    <source>
        <strain evidence="8 9">P117</strain>
    </source>
</reference>
<dbReference type="InterPro" id="IPR041617">
    <property type="entry name" value="TPR_MalT"/>
</dbReference>
<dbReference type="SMART" id="SM00388">
    <property type="entry name" value="HisKA"/>
    <property type="match status" value="1"/>
</dbReference>
<keyword evidence="5" id="KW-1133">Transmembrane helix</keyword>
<evidence type="ECO:0000259" key="7">
    <source>
        <dbReference type="PROSITE" id="PS50109"/>
    </source>
</evidence>
<dbReference type="InterPro" id="IPR004358">
    <property type="entry name" value="Sig_transdc_His_kin-like_C"/>
</dbReference>
<evidence type="ECO:0000313" key="8">
    <source>
        <dbReference type="EMBL" id="MDT0595365.1"/>
    </source>
</evidence>
<dbReference type="CDD" id="cd00082">
    <property type="entry name" value="HisKA"/>
    <property type="match status" value="1"/>
</dbReference>
<evidence type="ECO:0000256" key="2">
    <source>
        <dbReference type="ARBA" id="ARBA00012438"/>
    </source>
</evidence>
<organism evidence="8 9">
    <name type="scientific">Glaciecola petra</name>
    <dbReference type="NCBI Taxonomy" id="3075602"/>
    <lineage>
        <taxon>Bacteria</taxon>
        <taxon>Pseudomonadati</taxon>
        <taxon>Pseudomonadota</taxon>
        <taxon>Gammaproteobacteria</taxon>
        <taxon>Alteromonadales</taxon>
        <taxon>Alteromonadaceae</taxon>
        <taxon>Glaciecola</taxon>
    </lineage>
</organism>
<dbReference type="SMART" id="SM00028">
    <property type="entry name" value="TPR"/>
    <property type="match status" value="5"/>
</dbReference>
<feature type="repeat" description="TPR" evidence="4">
    <location>
        <begin position="175"/>
        <end position="208"/>
    </location>
</feature>
<dbReference type="PRINTS" id="PR00344">
    <property type="entry name" value="BCTRLSENSOR"/>
</dbReference>
<keyword evidence="5" id="KW-0472">Membrane</keyword>
<gene>
    <name evidence="8" type="ORF">RM552_10955</name>
</gene>
<evidence type="ECO:0000256" key="3">
    <source>
        <dbReference type="ARBA" id="ARBA00022553"/>
    </source>
</evidence>
<evidence type="ECO:0000256" key="1">
    <source>
        <dbReference type="ARBA" id="ARBA00000085"/>
    </source>
</evidence>
<dbReference type="RefSeq" id="WP_311368882.1">
    <property type="nucleotide sequence ID" value="NZ_JAVRHX010000003.1"/>
</dbReference>
<dbReference type="EC" id="2.7.13.3" evidence="2"/>
<evidence type="ECO:0000256" key="5">
    <source>
        <dbReference type="SAM" id="Phobius"/>
    </source>
</evidence>
<name>A0ABU2ZRV2_9ALTE</name>
<dbReference type="InterPro" id="IPR005467">
    <property type="entry name" value="His_kinase_dom"/>
</dbReference>
<dbReference type="SUPFAM" id="SSF47384">
    <property type="entry name" value="Homodimeric domain of signal transducing histidine kinase"/>
    <property type="match status" value="1"/>
</dbReference>
<keyword evidence="9" id="KW-1185">Reference proteome</keyword>
<feature type="transmembrane region" description="Helical" evidence="5">
    <location>
        <begin position="456"/>
        <end position="476"/>
    </location>
</feature>
<dbReference type="EMBL" id="JAVRHX010000003">
    <property type="protein sequence ID" value="MDT0595365.1"/>
    <property type="molecule type" value="Genomic_DNA"/>
</dbReference>
<dbReference type="InterPro" id="IPR003594">
    <property type="entry name" value="HATPase_dom"/>
</dbReference>
<proteinExistence type="predicted"/>
<dbReference type="Gene3D" id="3.30.565.10">
    <property type="entry name" value="Histidine kinase-like ATPase, C-terminal domain"/>
    <property type="match status" value="1"/>
</dbReference>
<dbReference type="InterPro" id="IPR036097">
    <property type="entry name" value="HisK_dim/P_sf"/>
</dbReference>
<dbReference type="SUPFAM" id="SSF48452">
    <property type="entry name" value="TPR-like"/>
    <property type="match status" value="2"/>
</dbReference>
<dbReference type="PROSITE" id="PS50109">
    <property type="entry name" value="HIS_KIN"/>
    <property type="match status" value="1"/>
</dbReference>
<protein>
    <recommendedName>
        <fullName evidence="2">histidine kinase</fullName>
        <ecNumber evidence="2">2.7.13.3</ecNumber>
    </recommendedName>
</protein>
<sequence length="724" mass="81044">MFRYIANTLFFALVLVSTCGSLNAQTQTKKNANDSKSVAELESSIEQIGLNDSSTIPLMRRLVRRCWLKCPDKAEFFGQQALQLLLNSPNIDELALIAGYLPRIYIDRGDFASAQKIIDQFYSVNKKPTNANDYARVLSNQGIIYRETGQLLLARNTYLQAIDIYTTLNNNRAIGNLYNNLAVLSLESNDVGDALEYFLKALPLIEEHSRVEQQVTTISNIAVAYGQLKDRDSSEKYLARAADLVSQIEHTRKATEFYKMKASIYIGLGDYQAAEKALDEAKISAKMHESEDIKGEMHLVSAKLFLLKEDYENAFASLDTASDIAEKIGSSPMANRVKIEQAKILLKTNKPNNAIAILTEAEKSIKDSGQTYLFDAVQPLLASAYENIGEFEKSLTIVKKQNQDLAEKMENDRESRIAQLSVLLKQHEQESIINEMTASRAESQAKLAQEQIRQQGLIIIALFFAFLLISMVIILYQKRKLLLTKTKLATESVTRKNQMLSDISHELRTPLAALKLQVETLEYDLTDDPKQTYKAIHSKIGNLNYLINDVLQLSLADAGQLTFNLKAIMIKPFLNAWIENNDALAEERKLAFSTILDIPPKLLCYCDAERLSQVLDNIYTNSCKYTDKGGQIMLKVAVDNNMLSITFEDSAPGMSSEELAQSFDRLYRVDKSRSRDLGGSGLGLSISKTLINLHKGMITCDHSNLGGLKVVILLPLEQNAEHSL</sequence>
<dbReference type="PANTHER" id="PTHR43547:SF2">
    <property type="entry name" value="HYBRID SIGNAL TRANSDUCTION HISTIDINE KINASE C"/>
    <property type="match status" value="1"/>
</dbReference>
<dbReference type="InterPro" id="IPR019734">
    <property type="entry name" value="TPR_rpt"/>
</dbReference>
<evidence type="ECO:0000256" key="6">
    <source>
        <dbReference type="SAM" id="SignalP"/>
    </source>
</evidence>
<dbReference type="Proteomes" id="UP001253545">
    <property type="component" value="Unassembled WGS sequence"/>
</dbReference>
<dbReference type="PANTHER" id="PTHR43547">
    <property type="entry name" value="TWO-COMPONENT HISTIDINE KINASE"/>
    <property type="match status" value="1"/>
</dbReference>
<comment type="caution">
    <text evidence="8">The sequence shown here is derived from an EMBL/GenBank/DDBJ whole genome shotgun (WGS) entry which is preliminary data.</text>
</comment>
<evidence type="ECO:0000256" key="4">
    <source>
        <dbReference type="PROSITE-ProRule" id="PRU00339"/>
    </source>
</evidence>
<dbReference type="Gene3D" id="1.25.40.10">
    <property type="entry name" value="Tetratricopeptide repeat domain"/>
    <property type="match status" value="2"/>
</dbReference>
<dbReference type="InterPro" id="IPR036890">
    <property type="entry name" value="HATPase_C_sf"/>
</dbReference>
<dbReference type="Gene3D" id="1.10.287.130">
    <property type="match status" value="1"/>
</dbReference>
<keyword evidence="6" id="KW-0732">Signal</keyword>
<dbReference type="Pfam" id="PF17874">
    <property type="entry name" value="TPR_MalT"/>
    <property type="match status" value="1"/>
</dbReference>
<feature type="domain" description="Histidine kinase" evidence="7">
    <location>
        <begin position="502"/>
        <end position="718"/>
    </location>
</feature>
<evidence type="ECO:0000313" key="9">
    <source>
        <dbReference type="Proteomes" id="UP001253545"/>
    </source>
</evidence>
<dbReference type="InterPro" id="IPR011990">
    <property type="entry name" value="TPR-like_helical_dom_sf"/>
</dbReference>
<keyword evidence="4" id="KW-0802">TPR repeat</keyword>
<dbReference type="Pfam" id="PF00512">
    <property type="entry name" value="HisKA"/>
    <property type="match status" value="1"/>
</dbReference>
<dbReference type="SUPFAM" id="SSF55874">
    <property type="entry name" value="ATPase domain of HSP90 chaperone/DNA topoisomerase II/histidine kinase"/>
    <property type="match status" value="1"/>
</dbReference>
<accession>A0ABU2ZRV2</accession>
<feature type="chain" id="PRO_5045056620" description="histidine kinase" evidence="6">
    <location>
        <begin position="25"/>
        <end position="724"/>
    </location>
</feature>
<comment type="catalytic activity">
    <reaction evidence="1">
        <text>ATP + protein L-histidine = ADP + protein N-phospho-L-histidine.</text>
        <dbReference type="EC" id="2.7.13.3"/>
    </reaction>
</comment>
<keyword evidence="5" id="KW-0812">Transmembrane</keyword>
<dbReference type="SMART" id="SM00387">
    <property type="entry name" value="HATPase_c"/>
    <property type="match status" value="1"/>
</dbReference>
<feature type="signal peptide" evidence="6">
    <location>
        <begin position="1"/>
        <end position="24"/>
    </location>
</feature>
<dbReference type="Pfam" id="PF02518">
    <property type="entry name" value="HATPase_c"/>
    <property type="match status" value="1"/>
</dbReference>
<dbReference type="InterPro" id="IPR003661">
    <property type="entry name" value="HisK_dim/P_dom"/>
</dbReference>
<keyword evidence="3" id="KW-0597">Phosphoprotein</keyword>